<evidence type="ECO:0000313" key="7">
    <source>
        <dbReference type="Proteomes" id="UP000722336"/>
    </source>
</evidence>
<keyword evidence="3 4" id="KW-0240">DNA-directed RNA polymerase</keyword>
<dbReference type="Proteomes" id="UP000722336">
    <property type="component" value="Unassembled WGS sequence"/>
</dbReference>
<proteinExistence type="inferred from homology"/>
<evidence type="ECO:0000256" key="1">
    <source>
        <dbReference type="ARBA" id="ARBA00022842"/>
    </source>
</evidence>
<accession>A0ABS6SEL0</accession>
<sequence>MSIPPAFLDELRMRVPVSDVVGPAVKLIRAGREMKACCPFHKEKTPSFYVNDEKAFYHCFGCGAHGDIITFLMEQAGQDFRGAVEQLAGMAGLPMPEESPEQRERAKAAQGLHDVAALAEAWFTRNLRSDAGASARAYIQDRGLSQETAARFGMGFAPDSRGALMNAIDAPMAKLVDAGLLVQPDDDRRDAYDRFRSRLIFPIHDTRNRTVGFGGRILGPGEPKYLNSPDGPLFDKGRLLYNLNRAAPAARKSGRLAVVEGYMDVIALAQAGFAEAVAPMGTAMTEDQMKLAWRAVPEPVLCFDGDAAGLRAAHRAAIRALPLLEPGKSLRFAVLPDGKDPDDLVRASGLKAFETLLAGAEPLIDYLWRSETEGVDLKTPERRAAVRQRLGEHASSIEDGSVQQLYRSEFKARFDAAFVQRGRGDDGRGRNRGGAAIPVWMRATAGATSDVKTTAQRTPFEREISAIIVGLLHFPQLADTCGEAIADLEIADPEIVRLRAAIFRAVAGNPALDKTSLHSDLERRGLGQLAETVTVSNRLDFSFTRSRTPGARAAEDLACVAGHLMALAHINDEEADLRARYDSLSQEEFERRSALTYEKLRIQDELRLLAHGRRLEAEEAATAAAEAGIDH</sequence>
<comment type="subunit">
    <text evidence="3">Monomer. Interacts with DnaB.</text>
</comment>
<keyword evidence="3 4" id="KW-0235">DNA replication</keyword>
<dbReference type="NCBIfam" id="TIGR01391">
    <property type="entry name" value="dnaG"/>
    <property type="match status" value="1"/>
</dbReference>
<feature type="zinc finger region" description="CHC2-type" evidence="3">
    <location>
        <begin position="38"/>
        <end position="62"/>
    </location>
</feature>
<dbReference type="PANTHER" id="PTHR30313:SF2">
    <property type="entry name" value="DNA PRIMASE"/>
    <property type="match status" value="1"/>
</dbReference>
<feature type="domain" description="Toprim" evidence="5">
    <location>
        <begin position="254"/>
        <end position="336"/>
    </location>
</feature>
<dbReference type="Pfam" id="PF10410">
    <property type="entry name" value="DnaB_bind"/>
    <property type="match status" value="1"/>
</dbReference>
<comment type="catalytic activity">
    <reaction evidence="3">
        <text>ssDNA + n NTP = ssDNA/pppN(pN)n-1 hybrid + (n-1) diphosphate.</text>
        <dbReference type="EC" id="2.7.7.101"/>
    </reaction>
</comment>
<dbReference type="InterPro" id="IPR050219">
    <property type="entry name" value="DnaG_primase"/>
</dbReference>
<dbReference type="PIRSF" id="PIRSF002811">
    <property type="entry name" value="DnaG"/>
    <property type="match status" value="1"/>
</dbReference>
<keyword evidence="1" id="KW-0460">Magnesium</keyword>
<dbReference type="InterPro" id="IPR002694">
    <property type="entry name" value="Znf_CHC2"/>
</dbReference>
<evidence type="ECO:0000256" key="4">
    <source>
        <dbReference type="PIRNR" id="PIRNR002811"/>
    </source>
</evidence>
<dbReference type="SMART" id="SM00493">
    <property type="entry name" value="TOPRIM"/>
    <property type="match status" value="1"/>
</dbReference>
<dbReference type="Pfam" id="PF01807">
    <property type="entry name" value="Zn_ribbon_DnaG"/>
    <property type="match status" value="1"/>
</dbReference>
<dbReference type="PROSITE" id="PS50880">
    <property type="entry name" value="TOPRIM"/>
    <property type="match status" value="1"/>
</dbReference>
<gene>
    <name evidence="3" type="primary">dnaG</name>
    <name evidence="6" type="ORF">KCG44_08565</name>
</gene>
<dbReference type="InterPro" id="IPR030846">
    <property type="entry name" value="DnaG_bac"/>
</dbReference>
<comment type="domain">
    <text evidence="3">Contains an N-terminal zinc-binding domain, a central core domain that contains the primase activity, and a C-terminal DnaB-binding domain.</text>
</comment>
<keyword evidence="3 4" id="KW-0639">Primosome</keyword>
<dbReference type="EMBL" id="JAGSPA010000002">
    <property type="protein sequence ID" value="MBV7256839.1"/>
    <property type="molecule type" value="Genomic_DNA"/>
</dbReference>
<protein>
    <recommendedName>
        <fullName evidence="3 4">DNA primase</fullName>
        <ecNumber evidence="3">2.7.7.101</ecNumber>
    </recommendedName>
</protein>
<keyword evidence="3" id="KW-0863">Zinc-finger</keyword>
<comment type="cofactor">
    <cofactor evidence="3 4">
        <name>Zn(2+)</name>
        <dbReference type="ChEBI" id="CHEBI:29105"/>
    </cofactor>
    <text evidence="3 4">Binds 1 zinc ion per monomer.</text>
</comment>
<dbReference type="InterPro" id="IPR019475">
    <property type="entry name" value="DNA_primase_DnaB-bd"/>
</dbReference>
<comment type="function">
    <text evidence="3 4">RNA polymerase that catalyzes the synthesis of short RNA molecules used as primers for DNA polymerase during DNA replication.</text>
</comment>
<keyword evidence="3 4" id="KW-0804">Transcription</keyword>
<dbReference type="Pfam" id="PF08275">
    <property type="entry name" value="DNAG_N"/>
    <property type="match status" value="1"/>
</dbReference>
<dbReference type="Pfam" id="PF13662">
    <property type="entry name" value="Toprim_4"/>
    <property type="match status" value="1"/>
</dbReference>
<keyword evidence="3 4" id="KW-0548">Nucleotidyltransferase</keyword>
<keyword evidence="3 4" id="KW-0479">Metal-binding</keyword>
<organism evidence="6 7">
    <name type="scientific">Pacificimonas pallii</name>
    <dbReference type="NCBI Taxonomy" id="2827236"/>
    <lineage>
        <taxon>Bacteria</taxon>
        <taxon>Pseudomonadati</taxon>
        <taxon>Pseudomonadota</taxon>
        <taxon>Alphaproteobacteria</taxon>
        <taxon>Sphingomonadales</taxon>
        <taxon>Sphingosinicellaceae</taxon>
        <taxon>Pacificimonas</taxon>
    </lineage>
</organism>
<evidence type="ECO:0000259" key="5">
    <source>
        <dbReference type="PROSITE" id="PS50880"/>
    </source>
</evidence>
<keyword evidence="3 4" id="KW-0862">Zinc</keyword>
<comment type="caution">
    <text evidence="6">The sequence shown here is derived from an EMBL/GenBank/DDBJ whole genome shotgun (WGS) entry which is preliminary data.</text>
</comment>
<dbReference type="InterPro" id="IPR034151">
    <property type="entry name" value="TOPRIM_DnaG_bac"/>
</dbReference>
<reference evidence="6 7" key="1">
    <citation type="submission" date="2021-04" db="EMBL/GenBank/DDBJ databases">
        <authorList>
            <person name="Pira H."/>
            <person name="Risdian C."/>
            <person name="Wink J."/>
        </authorList>
    </citation>
    <scope>NUCLEOTIDE SEQUENCE [LARGE SCALE GENOMIC DNA]</scope>
    <source>
        <strain evidence="6 7">WHA3</strain>
    </source>
</reference>
<dbReference type="InterPro" id="IPR006295">
    <property type="entry name" value="DNA_primase_DnaG"/>
</dbReference>
<dbReference type="HAMAP" id="MF_00974">
    <property type="entry name" value="DNA_primase_DnaG"/>
    <property type="match status" value="1"/>
</dbReference>
<evidence type="ECO:0000256" key="3">
    <source>
        <dbReference type="HAMAP-Rule" id="MF_00974"/>
    </source>
</evidence>
<dbReference type="InterPro" id="IPR013264">
    <property type="entry name" value="DNAG_N"/>
</dbReference>
<dbReference type="InterPro" id="IPR006171">
    <property type="entry name" value="TOPRIM_dom"/>
</dbReference>
<keyword evidence="7" id="KW-1185">Reference proteome</keyword>
<dbReference type="PANTHER" id="PTHR30313">
    <property type="entry name" value="DNA PRIMASE"/>
    <property type="match status" value="1"/>
</dbReference>
<dbReference type="GO" id="GO:0016779">
    <property type="term" value="F:nucleotidyltransferase activity"/>
    <property type="evidence" value="ECO:0007669"/>
    <property type="project" value="UniProtKB-KW"/>
</dbReference>
<keyword evidence="2 3" id="KW-0238">DNA-binding</keyword>
<keyword evidence="3 4" id="KW-0808">Transferase</keyword>
<dbReference type="SMART" id="SM00400">
    <property type="entry name" value="ZnF_CHCC"/>
    <property type="match status" value="1"/>
</dbReference>
<name>A0ABS6SEL0_9SPHN</name>
<dbReference type="CDD" id="cd03364">
    <property type="entry name" value="TOPRIM_DnaG_primases"/>
    <property type="match status" value="1"/>
</dbReference>
<dbReference type="RefSeq" id="WP_218445595.1">
    <property type="nucleotide sequence ID" value="NZ_JAGSPA010000002.1"/>
</dbReference>
<dbReference type="EC" id="2.7.7.101" evidence="3"/>
<evidence type="ECO:0000313" key="6">
    <source>
        <dbReference type="EMBL" id="MBV7256839.1"/>
    </source>
</evidence>
<evidence type="ECO:0000256" key="2">
    <source>
        <dbReference type="ARBA" id="ARBA00023125"/>
    </source>
</evidence>
<comment type="similarity">
    <text evidence="3 4">Belongs to the DnaG primase family.</text>
</comment>